<reference evidence="16" key="1">
    <citation type="submission" date="2019-03" db="UniProtKB">
        <authorList>
            <consortium name="Ensembl"/>
        </authorList>
    </citation>
    <scope>IDENTIFICATION</scope>
</reference>
<dbReference type="PROSITE" id="PS50002">
    <property type="entry name" value="SH3"/>
    <property type="match status" value="3"/>
</dbReference>
<sequence>MFEKKKKKVDVVFCQVIFTGSFISFSLVLISTFLFLLGRDSQSPDSAWRSYNDRNQETLNGDATYSSLAAKGFRSVRPNLQEKRSPTQSQITVNGNSGGAVSPMSYYQRPFSPSAYSLPGSLNSSIIMQHGRSLDSAETYPQHAQSLDGTMGSSIPLYRSSEEEKRVTVIKAPHYPGIGPVDESGIPTAIRTTVDRPKDWYKTMFKQIHMVHKPDDDTDMYNTPYTYNAGLYNSPYSAQSHPAAKTQTYRPLSKSHSDNGTDVFKDASSPVPPPHVPPPVPPLRPRDRSSTEKHDWDPPDRKVDTRKFRSEPRSIFEYEPGKSSILQHERPPPKKALDYVQDHSSGVSNEPIPSSSSASMASDFRKRRKSEPAVGQPRGLDPSASRTSPGRVDLPGPSGTLTKSFISSSPSSPSRAKDHESPRSYSSTMTDLGRSAPRERRGTPEKEKLPAKAVYDFKAQTSKELSFKKGDTVYILRKIDQNWYEGEHHGRVGIFPISYVEKLIPPEKAQPARPPPPAQPGEIGEAVAKYNFNADTNVELSLRKGDRVILLKRVDQNWYEGKIPGTSRQGIFPVSYVEVVKKNTTKGAEDYPDPPVPHSYSSDRIHSLSSNKPQRPVFTHENIQGGGEPFQALYNYTPRNEDELELRESDVIDVMEKCDDGWFVGTSRRTKFFGTFPGNYVKRL</sequence>
<feature type="domain" description="SoHo" evidence="15">
    <location>
        <begin position="169"/>
        <end position="230"/>
    </location>
</feature>
<feature type="compositionally biased region" description="Basic and acidic residues" evidence="12">
    <location>
        <begin position="436"/>
        <end position="447"/>
    </location>
</feature>
<dbReference type="GO" id="GO:0030425">
    <property type="term" value="C:dendrite"/>
    <property type="evidence" value="ECO:0007669"/>
    <property type="project" value="TreeGrafter"/>
</dbReference>
<dbReference type="Pfam" id="PF02208">
    <property type="entry name" value="Sorb"/>
    <property type="match status" value="1"/>
</dbReference>
<dbReference type="PRINTS" id="PR00499">
    <property type="entry name" value="P67PHOX"/>
</dbReference>
<dbReference type="PRINTS" id="PR00452">
    <property type="entry name" value="SH3DOMAIN"/>
</dbReference>
<evidence type="ECO:0000313" key="16">
    <source>
        <dbReference type="Ensembl" id="ENSUMAP00000017658"/>
    </source>
</evidence>
<feature type="transmembrane region" description="Helical" evidence="13">
    <location>
        <begin position="12"/>
        <end position="37"/>
    </location>
</feature>
<dbReference type="Pfam" id="PF14604">
    <property type="entry name" value="SH3_9"/>
    <property type="match status" value="1"/>
</dbReference>
<feature type="region of interest" description="Disordered" evidence="12">
    <location>
        <begin position="78"/>
        <end position="97"/>
    </location>
</feature>
<feature type="compositionally biased region" description="Polar residues" evidence="12">
    <location>
        <begin position="86"/>
        <end position="95"/>
    </location>
</feature>
<dbReference type="FunFam" id="2.30.30.40:FF:000001">
    <property type="entry name" value="Sorbin and SH3 domain-containing protein 1 isoform 2"/>
    <property type="match status" value="1"/>
</dbReference>
<dbReference type="GO" id="GO:0045202">
    <property type="term" value="C:synapse"/>
    <property type="evidence" value="ECO:0007669"/>
    <property type="project" value="TreeGrafter"/>
</dbReference>
<feature type="compositionally biased region" description="Basic and acidic residues" evidence="12">
    <location>
        <begin position="327"/>
        <end position="341"/>
    </location>
</feature>
<organism evidence="16">
    <name type="scientific">Ursus maritimus</name>
    <name type="common">Polar bear</name>
    <name type="synonym">Thalarctos maritimus</name>
    <dbReference type="NCBI Taxonomy" id="29073"/>
    <lineage>
        <taxon>Eukaryota</taxon>
        <taxon>Metazoa</taxon>
        <taxon>Chordata</taxon>
        <taxon>Craniata</taxon>
        <taxon>Vertebrata</taxon>
        <taxon>Euteleostomi</taxon>
        <taxon>Mammalia</taxon>
        <taxon>Eutheria</taxon>
        <taxon>Laurasiatheria</taxon>
        <taxon>Carnivora</taxon>
        <taxon>Caniformia</taxon>
        <taxon>Ursidae</taxon>
        <taxon>Ursus</taxon>
    </lineage>
</organism>
<evidence type="ECO:0000256" key="8">
    <source>
        <dbReference type="ARBA" id="ARBA00022737"/>
    </source>
</evidence>
<feature type="region of interest" description="Disordered" evidence="12">
    <location>
        <begin position="585"/>
        <end position="612"/>
    </location>
</feature>
<keyword evidence="9" id="KW-0965">Cell junction</keyword>
<keyword evidence="4 11" id="KW-0728">SH3 domain</keyword>
<evidence type="ECO:0000256" key="3">
    <source>
        <dbReference type="ARBA" id="ARBA00004496"/>
    </source>
</evidence>
<evidence type="ECO:0000256" key="7">
    <source>
        <dbReference type="ARBA" id="ARBA00022553"/>
    </source>
</evidence>
<keyword evidence="10 13" id="KW-0472">Membrane</keyword>
<evidence type="ECO:0000256" key="5">
    <source>
        <dbReference type="ARBA" id="ARBA00022475"/>
    </source>
</evidence>
<dbReference type="FunFam" id="2.30.30.40:FF:000004">
    <property type="entry name" value="Sorbin and SH3 domain-containing protein 1 isoform 2"/>
    <property type="match status" value="1"/>
</dbReference>
<dbReference type="Ensembl" id="ENSUMAT00000020850.1">
    <property type="protein sequence ID" value="ENSUMAP00000017658.1"/>
    <property type="gene ID" value="ENSUMAG00000012389.1"/>
</dbReference>
<dbReference type="CDD" id="cd11923">
    <property type="entry name" value="SH3_Sorbs2_2"/>
    <property type="match status" value="1"/>
</dbReference>
<dbReference type="PROSITE" id="PS50831">
    <property type="entry name" value="SOHO"/>
    <property type="match status" value="1"/>
</dbReference>
<evidence type="ECO:0000259" key="14">
    <source>
        <dbReference type="PROSITE" id="PS50002"/>
    </source>
</evidence>
<name>A0A452UAC0_URSMA</name>
<dbReference type="InterPro" id="IPR003127">
    <property type="entry name" value="SoHo_dom"/>
</dbReference>
<keyword evidence="5" id="KW-1003">Cell membrane</keyword>
<dbReference type="GO" id="GO:0007219">
    <property type="term" value="P:Notch signaling pathway"/>
    <property type="evidence" value="ECO:0007669"/>
    <property type="project" value="TreeGrafter"/>
</dbReference>
<dbReference type="FunFam" id="2.30.30.40:FF:000003">
    <property type="entry name" value="Sorbin and SH3 domain-containing protein 1 isoform 2"/>
    <property type="match status" value="1"/>
</dbReference>
<evidence type="ECO:0000256" key="10">
    <source>
        <dbReference type="ARBA" id="ARBA00023136"/>
    </source>
</evidence>
<dbReference type="SMART" id="SM00459">
    <property type="entry name" value="Sorb"/>
    <property type="match status" value="1"/>
</dbReference>
<dbReference type="GO" id="GO:0005737">
    <property type="term" value="C:cytoplasm"/>
    <property type="evidence" value="ECO:0007669"/>
    <property type="project" value="UniProtKB-SubCell"/>
</dbReference>
<dbReference type="Gene3D" id="2.30.30.40">
    <property type="entry name" value="SH3 Domains"/>
    <property type="match status" value="3"/>
</dbReference>
<dbReference type="InterPro" id="IPR036028">
    <property type="entry name" value="SH3-like_dom_sf"/>
</dbReference>
<feature type="region of interest" description="Disordered" evidence="12">
    <location>
        <begin position="238"/>
        <end position="447"/>
    </location>
</feature>
<dbReference type="GeneTree" id="ENSGT00940000157056"/>
<keyword evidence="13" id="KW-1133">Transmembrane helix</keyword>
<dbReference type="GO" id="GO:0005925">
    <property type="term" value="C:focal adhesion"/>
    <property type="evidence" value="ECO:0007669"/>
    <property type="project" value="UniProtKB-SubCell"/>
</dbReference>
<evidence type="ECO:0000256" key="4">
    <source>
        <dbReference type="ARBA" id="ARBA00022443"/>
    </source>
</evidence>
<evidence type="ECO:0000256" key="9">
    <source>
        <dbReference type="ARBA" id="ARBA00022949"/>
    </source>
</evidence>
<dbReference type="SMART" id="SM00326">
    <property type="entry name" value="SH3"/>
    <property type="match status" value="3"/>
</dbReference>
<evidence type="ECO:0000256" key="12">
    <source>
        <dbReference type="SAM" id="MobiDB-lite"/>
    </source>
</evidence>
<gene>
    <name evidence="16" type="primary">SORBS2</name>
</gene>
<evidence type="ECO:0000256" key="2">
    <source>
        <dbReference type="ARBA" id="ARBA00004246"/>
    </source>
</evidence>
<dbReference type="GO" id="GO:0043025">
    <property type="term" value="C:neuronal cell body"/>
    <property type="evidence" value="ECO:0007669"/>
    <property type="project" value="TreeGrafter"/>
</dbReference>
<keyword evidence="7" id="KW-0597">Phosphoprotein</keyword>
<dbReference type="SUPFAM" id="SSF50044">
    <property type="entry name" value="SH3-domain"/>
    <property type="match status" value="3"/>
</dbReference>
<evidence type="ECO:0000256" key="13">
    <source>
        <dbReference type="SAM" id="Phobius"/>
    </source>
</evidence>
<keyword evidence="8" id="KW-0677">Repeat</keyword>
<evidence type="ECO:0000259" key="15">
    <source>
        <dbReference type="PROSITE" id="PS50831"/>
    </source>
</evidence>
<dbReference type="PANTHER" id="PTHR14167:SF56">
    <property type="entry name" value="SORBIN AND SH3 DOMAIN-CONTAINING PROTEIN 2"/>
    <property type="match status" value="1"/>
</dbReference>
<protein>
    <submittedName>
        <fullName evidence="16">Sorbin and SH3 domain containing 2</fullName>
    </submittedName>
</protein>
<dbReference type="AlphaFoldDB" id="A0A452UAC0"/>
<accession>A0A452UAC0</accession>
<evidence type="ECO:0000256" key="6">
    <source>
        <dbReference type="ARBA" id="ARBA00022490"/>
    </source>
</evidence>
<keyword evidence="6" id="KW-0963">Cytoplasm</keyword>
<feature type="compositionally biased region" description="Low complexity" evidence="12">
    <location>
        <begin position="344"/>
        <end position="362"/>
    </location>
</feature>
<dbReference type="GO" id="GO:0005886">
    <property type="term" value="C:plasma membrane"/>
    <property type="evidence" value="ECO:0007669"/>
    <property type="project" value="UniProtKB-SubCell"/>
</dbReference>
<comment type="subcellular location">
    <subcellularLocation>
        <location evidence="2">Cell junction</location>
        <location evidence="2">Focal adhesion</location>
    </subcellularLocation>
    <subcellularLocation>
        <location evidence="1">Cell membrane</location>
    </subcellularLocation>
    <subcellularLocation>
        <location evidence="3">Cytoplasm</location>
    </subcellularLocation>
</comment>
<evidence type="ECO:0000256" key="11">
    <source>
        <dbReference type="PROSITE-ProRule" id="PRU00192"/>
    </source>
</evidence>
<feature type="domain" description="SH3" evidence="14">
    <location>
        <begin position="446"/>
        <end position="505"/>
    </location>
</feature>
<dbReference type="InterPro" id="IPR050384">
    <property type="entry name" value="Endophilin_SH3RF"/>
</dbReference>
<evidence type="ECO:0000256" key="1">
    <source>
        <dbReference type="ARBA" id="ARBA00004236"/>
    </source>
</evidence>
<keyword evidence="13" id="KW-0812">Transmembrane</keyword>
<dbReference type="InterPro" id="IPR001452">
    <property type="entry name" value="SH3_domain"/>
</dbReference>
<feature type="compositionally biased region" description="Polar residues" evidence="12">
    <location>
        <begin position="238"/>
        <end position="250"/>
    </location>
</feature>
<feature type="domain" description="SH3" evidence="14">
    <location>
        <begin position="625"/>
        <end position="684"/>
    </location>
</feature>
<feature type="compositionally biased region" description="Pro residues" evidence="12">
    <location>
        <begin position="270"/>
        <end position="283"/>
    </location>
</feature>
<feature type="compositionally biased region" description="Basic and acidic residues" evidence="12">
    <location>
        <begin position="255"/>
        <end position="265"/>
    </location>
</feature>
<dbReference type="Pfam" id="PF00018">
    <property type="entry name" value="SH3_1"/>
    <property type="match status" value="2"/>
</dbReference>
<proteinExistence type="predicted"/>
<feature type="domain" description="SH3" evidence="14">
    <location>
        <begin position="521"/>
        <end position="582"/>
    </location>
</feature>
<dbReference type="PANTHER" id="PTHR14167">
    <property type="entry name" value="SH3 DOMAIN-CONTAINING"/>
    <property type="match status" value="1"/>
</dbReference>
<feature type="compositionally biased region" description="Basic and acidic residues" evidence="12">
    <location>
        <begin position="284"/>
        <end position="320"/>
    </location>
</feature>